<feature type="coiled-coil region" evidence="5">
    <location>
        <begin position="398"/>
        <end position="498"/>
    </location>
</feature>
<evidence type="ECO:0000256" key="6">
    <source>
        <dbReference type="SAM" id="MobiDB-lite"/>
    </source>
</evidence>
<evidence type="ECO:0000313" key="7">
    <source>
        <dbReference type="EnsemblMetazoa" id="XP_021204143.2"/>
    </source>
</evidence>
<organism evidence="7 8">
    <name type="scientific">Bombyx mori</name>
    <name type="common">Silk moth</name>
    <dbReference type="NCBI Taxonomy" id="7091"/>
    <lineage>
        <taxon>Eukaryota</taxon>
        <taxon>Metazoa</taxon>
        <taxon>Ecdysozoa</taxon>
        <taxon>Arthropoda</taxon>
        <taxon>Hexapoda</taxon>
        <taxon>Insecta</taxon>
        <taxon>Pterygota</taxon>
        <taxon>Neoptera</taxon>
        <taxon>Endopterygota</taxon>
        <taxon>Lepidoptera</taxon>
        <taxon>Glossata</taxon>
        <taxon>Ditrysia</taxon>
        <taxon>Bombycoidea</taxon>
        <taxon>Bombycidae</taxon>
        <taxon>Bombycinae</taxon>
        <taxon>Bombyx</taxon>
    </lineage>
</organism>
<reference evidence="8" key="1">
    <citation type="journal article" date="2008" name="Insect Biochem. Mol. Biol.">
        <title>The genome of a lepidopteran model insect, the silkworm Bombyx mori.</title>
        <authorList>
            <consortium name="International Silkworm Genome Consortium"/>
        </authorList>
    </citation>
    <scope>NUCLEOTIDE SEQUENCE [LARGE SCALE GENOMIC DNA]</scope>
    <source>
        <strain evidence="8">p50T</strain>
    </source>
</reference>
<feature type="coiled-coil region" evidence="5">
    <location>
        <begin position="622"/>
        <end position="735"/>
    </location>
</feature>
<feature type="region of interest" description="Disordered" evidence="6">
    <location>
        <begin position="75"/>
        <end position="94"/>
    </location>
</feature>
<dbReference type="Proteomes" id="UP000005204">
    <property type="component" value="Unassembled WGS sequence"/>
</dbReference>
<feature type="compositionally biased region" description="Basic and acidic residues" evidence="6">
    <location>
        <begin position="151"/>
        <end position="172"/>
    </location>
</feature>
<proteinExistence type="predicted"/>
<evidence type="ECO:0000256" key="1">
    <source>
        <dbReference type="ARBA" id="ARBA00004300"/>
    </source>
</evidence>
<evidence type="ECO:0000256" key="2">
    <source>
        <dbReference type="ARBA" id="ARBA00022490"/>
    </source>
</evidence>
<keyword evidence="3" id="KW-0597">Phosphoprotein</keyword>
<sequence length="803" mass="89784">MEESTMNHYEKQLYTVFKTFDVDNKEALDKNSVHALCDSLQLDGRGVQLVETLFGRPSDRVTFTQFRNGLLSVLDTDRSDPSVEPSTSDDADLELAPRYVFGSKKYGRRSRPPRPLETTSTPRASSASRLDSDHRRARHRPVCRRSSSAMESRDFESDDDYKPSAELDPGRQIDRSEALALCQGLNMEGVDRLIEHIFTQSTGTEMTVAEFFRRLDSELATTIREVRERSNTNPRTGSSESIEETRLSADNIIEAWENAGVPRPRALLAELGFKENAVNSVGLENILDEELRTLSSPVDERSLLLNAALAIARLQAKLLRERADATAAERDKLRADVADANARARLLAQEIDENHARLEAELKSNLKRAEARHAEAVRGASAEAAAERERTAVLSSRLQEEIKRRIEAETRLKVESEELKSRLEDTEVRLHRSEERVAEVERERTRLEAEVLVADRASAGRSPLSAEQGSAGEIETHIERLQLENLRLRDRIDELCAALEVQGRETVSTVVTGVDDLSAELGSLLYPNRAEECDSSPTSLDQKVLSHVEAVVKLRDLLDSLRKLSASQSTCEVCSNILDTIETLKEKIQELTEAVVMAGPERSNTCEGSTQTEQEEDSVQLTMELADTLQQHEEERNRLEALVKDLESSLEQMKAEYDKCEEYWAGKVEEERRLHGDEQRAADQRLADLAARVHDYERQFALPPIDERPKLEAQVNDLQEEFARYRRDKEAELARLRGEGAGAGGGTGGAGGGAGGAGRRELRARAARAEAAVRRLQARLAAADVLVRDLYVENCQLASRDRL</sequence>
<evidence type="ECO:0000256" key="5">
    <source>
        <dbReference type="SAM" id="Coils"/>
    </source>
</evidence>
<dbReference type="PANTHER" id="PTHR18905:SF13">
    <property type="entry name" value="NON-CENTROSOMAL MICROTUBULE ARRAY"/>
    <property type="match status" value="1"/>
</dbReference>
<feature type="coiled-coil region" evidence="5">
    <location>
        <begin position="311"/>
        <end position="368"/>
    </location>
</feature>
<evidence type="ECO:0000256" key="4">
    <source>
        <dbReference type="ARBA" id="ARBA00023212"/>
    </source>
</evidence>
<accession>A0A8R2HLZ3</accession>
<feature type="region of interest" description="Disordered" evidence="6">
    <location>
        <begin position="737"/>
        <end position="758"/>
    </location>
</feature>
<dbReference type="AlphaFoldDB" id="A0A8R2HLZ3"/>
<keyword evidence="5" id="KW-0175">Coiled coil</keyword>
<evidence type="ECO:0000313" key="8">
    <source>
        <dbReference type="Proteomes" id="UP000005204"/>
    </source>
</evidence>
<reference evidence="7" key="2">
    <citation type="submission" date="2022-06" db="UniProtKB">
        <authorList>
            <consortium name="EnsemblMetazoa"/>
        </authorList>
    </citation>
    <scope>IDENTIFICATION</scope>
    <source>
        <strain evidence="7">p50T (Dazao)</strain>
    </source>
</reference>
<keyword evidence="8" id="KW-1185">Reference proteome</keyword>
<name>A0A8R2HLZ3_BOMMO</name>
<dbReference type="SMR" id="A0A8R2HLZ3"/>
<comment type="subcellular location">
    <subcellularLocation>
        <location evidence="1">Cytoplasm</location>
        <location evidence="1">Cytoskeleton</location>
        <location evidence="1">Microtubule organizing center</location>
        <location evidence="1">Centrosome</location>
    </subcellularLocation>
</comment>
<feature type="compositionally biased region" description="Gly residues" evidence="6">
    <location>
        <begin position="739"/>
        <end position="757"/>
    </location>
</feature>
<keyword evidence="2" id="KW-0963">Cytoplasm</keyword>
<protein>
    <recommendedName>
        <fullName evidence="9">Blastoderm-specific protein 25D</fullName>
    </recommendedName>
</protein>
<dbReference type="EnsemblMetazoa" id="XM_012690989.3">
    <property type="protein sequence ID" value="XP_012546443.3"/>
    <property type="gene ID" value="LOC101739172"/>
</dbReference>
<dbReference type="PANTHER" id="PTHR18905">
    <property type="entry name" value="NINEIN"/>
    <property type="match status" value="1"/>
</dbReference>
<feature type="compositionally biased region" description="Low complexity" evidence="6">
    <location>
        <begin position="118"/>
        <end position="129"/>
    </location>
</feature>
<dbReference type="GO" id="GO:0034454">
    <property type="term" value="P:microtubule anchoring at centrosome"/>
    <property type="evidence" value="ECO:0007669"/>
    <property type="project" value="TreeGrafter"/>
</dbReference>
<evidence type="ECO:0008006" key="9">
    <source>
        <dbReference type="Google" id="ProtNLM"/>
    </source>
</evidence>
<dbReference type="EnsemblMetazoa" id="XM_021348468.2">
    <property type="protein sequence ID" value="XP_021204143.2"/>
    <property type="gene ID" value="LOC101739172"/>
</dbReference>
<feature type="coiled-coil region" evidence="5">
    <location>
        <begin position="759"/>
        <end position="786"/>
    </location>
</feature>
<dbReference type="GO" id="GO:0005813">
    <property type="term" value="C:centrosome"/>
    <property type="evidence" value="ECO:0007669"/>
    <property type="project" value="UniProtKB-SubCell"/>
</dbReference>
<evidence type="ECO:0000256" key="3">
    <source>
        <dbReference type="ARBA" id="ARBA00022553"/>
    </source>
</evidence>
<feature type="region of interest" description="Disordered" evidence="6">
    <location>
        <begin position="104"/>
        <end position="172"/>
    </location>
</feature>
<keyword evidence="4" id="KW-0206">Cytoskeleton</keyword>